<evidence type="ECO:0000313" key="9">
    <source>
        <dbReference type="Proteomes" id="UP000249725"/>
    </source>
</evidence>
<dbReference type="GO" id="GO:0016020">
    <property type="term" value="C:membrane"/>
    <property type="evidence" value="ECO:0007669"/>
    <property type="project" value="InterPro"/>
</dbReference>
<comment type="caution">
    <text evidence="8">The sequence shown here is derived from an EMBL/GenBank/DDBJ whole genome shotgun (WGS) entry which is preliminary data.</text>
</comment>
<evidence type="ECO:0000256" key="6">
    <source>
        <dbReference type="ARBA" id="ARBA00023288"/>
    </source>
</evidence>
<dbReference type="Pfam" id="PF08085">
    <property type="entry name" value="Entericidin"/>
    <property type="match status" value="1"/>
</dbReference>
<accession>A0A328ARE2</accession>
<name>A0A328ARE2_9CAUL</name>
<proteinExistence type="inferred from homology"/>
<evidence type="ECO:0000313" key="8">
    <source>
        <dbReference type="EMBL" id="RAK56875.1"/>
    </source>
</evidence>
<feature type="signal peptide" evidence="7">
    <location>
        <begin position="1"/>
        <end position="18"/>
    </location>
</feature>
<evidence type="ECO:0000256" key="3">
    <source>
        <dbReference type="ARBA" id="ARBA00022729"/>
    </source>
</evidence>
<keyword evidence="5" id="KW-0564">Palmitate</keyword>
<gene>
    <name evidence="8" type="ORF">DJ018_02575</name>
</gene>
<evidence type="ECO:0000256" key="2">
    <source>
        <dbReference type="ARBA" id="ARBA00022475"/>
    </source>
</evidence>
<organism evidence="8 9">
    <name type="scientific">Phenylobacterium deserti</name>
    <dbReference type="NCBI Taxonomy" id="1914756"/>
    <lineage>
        <taxon>Bacteria</taxon>
        <taxon>Pseudomonadati</taxon>
        <taxon>Pseudomonadota</taxon>
        <taxon>Alphaproteobacteria</taxon>
        <taxon>Caulobacterales</taxon>
        <taxon>Caulobacteraceae</taxon>
        <taxon>Phenylobacterium</taxon>
    </lineage>
</organism>
<dbReference type="InterPro" id="IPR012556">
    <property type="entry name" value="Entericidin"/>
</dbReference>
<dbReference type="GO" id="GO:0009636">
    <property type="term" value="P:response to toxic substance"/>
    <property type="evidence" value="ECO:0007669"/>
    <property type="project" value="InterPro"/>
</dbReference>
<dbReference type="EMBL" id="QFYR01000001">
    <property type="protein sequence ID" value="RAK56875.1"/>
    <property type="molecule type" value="Genomic_DNA"/>
</dbReference>
<dbReference type="RefSeq" id="WP_111513306.1">
    <property type="nucleotide sequence ID" value="NZ_QFYR01000001.1"/>
</dbReference>
<keyword evidence="3 7" id="KW-0732">Signal</keyword>
<evidence type="ECO:0000256" key="4">
    <source>
        <dbReference type="ARBA" id="ARBA00023136"/>
    </source>
</evidence>
<dbReference type="AlphaFoldDB" id="A0A328ARE2"/>
<comment type="similarity">
    <text evidence="1">Belongs to the EcnA/EcnB lipoprotein family.</text>
</comment>
<evidence type="ECO:0000256" key="1">
    <source>
        <dbReference type="ARBA" id="ARBA00010296"/>
    </source>
</evidence>
<sequence>MRKLIVLGAALASLAVSACNTVEGLGRDVQAVGSAVTSTASDAKR</sequence>
<feature type="chain" id="PRO_5016371647" evidence="7">
    <location>
        <begin position="19"/>
        <end position="45"/>
    </location>
</feature>
<dbReference type="Proteomes" id="UP000249725">
    <property type="component" value="Unassembled WGS sequence"/>
</dbReference>
<reference evidence="9" key="1">
    <citation type="submission" date="2018-05" db="EMBL/GenBank/DDBJ databases">
        <authorList>
            <person name="Li X."/>
        </authorList>
    </citation>
    <scope>NUCLEOTIDE SEQUENCE [LARGE SCALE GENOMIC DNA]</scope>
    <source>
        <strain evidence="9">YIM 73061</strain>
    </source>
</reference>
<keyword evidence="4" id="KW-0472">Membrane</keyword>
<protein>
    <submittedName>
        <fullName evidence="8">Entericidin EcnA/B family protein</fullName>
    </submittedName>
</protein>
<evidence type="ECO:0000256" key="5">
    <source>
        <dbReference type="ARBA" id="ARBA00023139"/>
    </source>
</evidence>
<evidence type="ECO:0000256" key="7">
    <source>
        <dbReference type="SAM" id="SignalP"/>
    </source>
</evidence>
<keyword evidence="2" id="KW-1003">Cell membrane</keyword>
<keyword evidence="6" id="KW-0449">Lipoprotein</keyword>
<dbReference type="PROSITE" id="PS51257">
    <property type="entry name" value="PROKAR_LIPOPROTEIN"/>
    <property type="match status" value="1"/>
</dbReference>
<keyword evidence="9" id="KW-1185">Reference proteome</keyword>